<dbReference type="PROSITE" id="PS00455">
    <property type="entry name" value="AMP_BINDING"/>
    <property type="match status" value="1"/>
</dbReference>
<dbReference type="InterPro" id="IPR042099">
    <property type="entry name" value="ANL_N_sf"/>
</dbReference>
<gene>
    <name evidence="5" type="ORF">S7S_11335</name>
</gene>
<dbReference type="CDD" id="cd17631">
    <property type="entry name" value="FACL_FadD13-like"/>
    <property type="match status" value="1"/>
</dbReference>
<dbReference type="KEGG" id="apac:S7S_11335"/>
<comment type="similarity">
    <text evidence="1">Belongs to the ATP-dependent AMP-binding enzyme family.</text>
</comment>
<dbReference type="FunFam" id="3.30.300.30:FF:000008">
    <property type="entry name" value="2,3-dihydroxybenzoate-AMP ligase"/>
    <property type="match status" value="1"/>
</dbReference>
<dbReference type="STRING" id="391936.S7S_11335"/>
<dbReference type="EMBL" id="CP004387">
    <property type="protein sequence ID" value="AJD48679.1"/>
    <property type="molecule type" value="Genomic_DNA"/>
</dbReference>
<proteinExistence type="inferred from homology"/>
<dbReference type="NCBIfam" id="NF004837">
    <property type="entry name" value="PRK06187.1"/>
    <property type="match status" value="1"/>
</dbReference>
<dbReference type="Gene3D" id="3.30.300.30">
    <property type="match status" value="1"/>
</dbReference>
<evidence type="ECO:0000256" key="1">
    <source>
        <dbReference type="ARBA" id="ARBA00006432"/>
    </source>
</evidence>
<accession>A0A0B4XK78</accession>
<dbReference type="InterPro" id="IPR025110">
    <property type="entry name" value="AMP-bd_C"/>
</dbReference>
<evidence type="ECO:0000313" key="6">
    <source>
        <dbReference type="Proteomes" id="UP000006764"/>
    </source>
</evidence>
<dbReference type="InterPro" id="IPR045851">
    <property type="entry name" value="AMP-bd_C_sf"/>
</dbReference>
<organism evidence="5 6">
    <name type="scientific">Isoalcanivorax pacificus W11-5</name>
    <dbReference type="NCBI Taxonomy" id="391936"/>
    <lineage>
        <taxon>Bacteria</taxon>
        <taxon>Pseudomonadati</taxon>
        <taxon>Pseudomonadota</taxon>
        <taxon>Gammaproteobacteria</taxon>
        <taxon>Oceanospirillales</taxon>
        <taxon>Alcanivoracaceae</taxon>
        <taxon>Isoalcanivorax</taxon>
    </lineage>
</organism>
<dbReference type="InterPro" id="IPR020845">
    <property type="entry name" value="AMP-binding_CS"/>
</dbReference>
<dbReference type="SUPFAM" id="SSF56801">
    <property type="entry name" value="Acetyl-CoA synthetase-like"/>
    <property type="match status" value="1"/>
</dbReference>
<dbReference type="PANTHER" id="PTHR43767:SF1">
    <property type="entry name" value="NONRIBOSOMAL PEPTIDE SYNTHASE PES1 (EUROFUNG)-RELATED"/>
    <property type="match status" value="1"/>
</dbReference>
<dbReference type="InterPro" id="IPR000873">
    <property type="entry name" value="AMP-dep_synth/lig_dom"/>
</dbReference>
<name>A0A0B4XK78_9GAMM</name>
<keyword evidence="6" id="KW-1185">Reference proteome</keyword>
<dbReference type="AlphaFoldDB" id="A0A0B4XK78"/>
<feature type="domain" description="AMP-dependent synthetase/ligase" evidence="3">
    <location>
        <begin position="8"/>
        <end position="371"/>
    </location>
</feature>
<dbReference type="Gene3D" id="3.40.50.12780">
    <property type="entry name" value="N-terminal domain of ligase-like"/>
    <property type="match status" value="1"/>
</dbReference>
<sequence length="516" mass="55602">MHISQTLRRAVQLNGQGTATVFANRRQSWIAFENRVARLAAGLIGLGVKPADRVAILALNSDRYLEYFYAVPWAGAAVNPVNIRLAPPEIAYTLNDSGSKVLFVDDAFAAMLPALRPILKSVEHVVFTGDGTRPDDCIDYESLITQSTPMADANSGGDDLAGLFYTGGTTGRSKGVMLSHDNLVFNALNVVAEMGYDPDTVYMHAGPMFHLADMASTFAVTLAAGTHGIVPRFDVDTVLAFIQQEKVTNTLLVPTMINLLASSVRIGEYDVSSMKRMLYGASPMPEAVLNSAMEQMPTVSFAQGYGQTEASPIITSLGPEHHVPGGAKLRSAGRAAIGVEVMVLDKDDQEVARGTVGEICARGPNVMLGYWGMESATAETLRNGWLHTGDLGYMDEDGFVFIVDRAKDMVISGGENIFSVEVEGAIYSHPAVQECAVIGIPDEHWGEAVHALVVLRDGVSASETEIIAHCREKIAGYKVPRSVEFRSEPLPVSGAGKILKNELRAPYWEGKQKLVN</sequence>
<evidence type="ECO:0000256" key="2">
    <source>
        <dbReference type="ARBA" id="ARBA00022598"/>
    </source>
</evidence>
<dbReference type="HOGENOM" id="CLU_000022_59_0_6"/>
<dbReference type="RefSeq" id="WP_008737085.1">
    <property type="nucleotide sequence ID" value="NZ_CP004387.1"/>
</dbReference>
<dbReference type="Pfam" id="PF00501">
    <property type="entry name" value="AMP-binding"/>
    <property type="match status" value="1"/>
</dbReference>
<dbReference type="Pfam" id="PF13193">
    <property type="entry name" value="AMP-binding_C"/>
    <property type="match status" value="1"/>
</dbReference>
<reference evidence="5 6" key="1">
    <citation type="journal article" date="2012" name="J. Bacteriol.">
        <title>Genome sequence of an alkane-degrading bacterium, Alcanivorax pacificus type strain W11-5, isolated from deep sea sediment.</title>
        <authorList>
            <person name="Lai Q."/>
            <person name="Shao Z."/>
        </authorList>
    </citation>
    <scope>NUCLEOTIDE SEQUENCE [LARGE SCALE GENOMIC DNA]</scope>
    <source>
        <strain evidence="5 6">W11-5</strain>
    </source>
</reference>
<evidence type="ECO:0000259" key="4">
    <source>
        <dbReference type="Pfam" id="PF13193"/>
    </source>
</evidence>
<keyword evidence="2 5" id="KW-0436">Ligase</keyword>
<evidence type="ECO:0000313" key="5">
    <source>
        <dbReference type="EMBL" id="AJD48679.1"/>
    </source>
</evidence>
<evidence type="ECO:0000259" key="3">
    <source>
        <dbReference type="Pfam" id="PF00501"/>
    </source>
</evidence>
<dbReference type="Proteomes" id="UP000006764">
    <property type="component" value="Chromosome"/>
</dbReference>
<dbReference type="OrthoDB" id="9761989at2"/>
<dbReference type="GO" id="GO:0016878">
    <property type="term" value="F:acid-thiol ligase activity"/>
    <property type="evidence" value="ECO:0007669"/>
    <property type="project" value="UniProtKB-ARBA"/>
</dbReference>
<protein>
    <submittedName>
        <fullName evidence="5">Long-chain-fatty-acid-CoA ligase</fullName>
    </submittedName>
</protein>
<dbReference type="PANTHER" id="PTHR43767">
    <property type="entry name" value="LONG-CHAIN-FATTY-ACID--COA LIGASE"/>
    <property type="match status" value="1"/>
</dbReference>
<dbReference type="InterPro" id="IPR050237">
    <property type="entry name" value="ATP-dep_AMP-bd_enzyme"/>
</dbReference>
<feature type="domain" description="AMP-binding enzyme C-terminal" evidence="4">
    <location>
        <begin position="421"/>
        <end position="497"/>
    </location>
</feature>